<dbReference type="GO" id="GO:0005524">
    <property type="term" value="F:ATP binding"/>
    <property type="evidence" value="ECO:0007669"/>
    <property type="project" value="UniProtKB-KW"/>
</dbReference>
<dbReference type="InParanoid" id="D3BM41"/>
<reference evidence="9 10" key="1">
    <citation type="journal article" date="2011" name="Genome Res.">
        <title>Phylogeny-wide analysis of social amoeba genomes highlights ancient origins for complex intercellular communication.</title>
        <authorList>
            <person name="Heidel A.J."/>
            <person name="Lawal H.M."/>
            <person name="Felder M."/>
            <person name="Schilde C."/>
            <person name="Helps N.R."/>
            <person name="Tunggal B."/>
            <person name="Rivero F."/>
            <person name="John U."/>
            <person name="Schleicher M."/>
            <person name="Eichinger L."/>
            <person name="Platzer M."/>
            <person name="Noegel A.A."/>
            <person name="Schaap P."/>
            <person name="Gloeckner G."/>
        </authorList>
    </citation>
    <scope>NUCLEOTIDE SEQUENCE [LARGE SCALE GENOMIC DNA]</scope>
    <source>
        <strain evidence="10">ATCC 26659 / Pp 5 / PN500</strain>
    </source>
</reference>
<comment type="caution">
    <text evidence="9">The sequence shown here is derived from an EMBL/GenBank/DDBJ whole genome shotgun (WGS) entry which is preliminary data.</text>
</comment>
<dbReference type="RefSeq" id="XP_020429770.1">
    <property type="nucleotide sequence ID" value="XM_020582989.1"/>
</dbReference>
<dbReference type="Proteomes" id="UP000001396">
    <property type="component" value="Unassembled WGS sequence"/>
</dbReference>
<evidence type="ECO:0000256" key="2">
    <source>
        <dbReference type="ARBA" id="ARBA00022527"/>
    </source>
</evidence>
<dbReference type="Gene3D" id="3.20.200.10">
    <property type="entry name" value="MHCK/EF2 kinase"/>
    <property type="match status" value="1"/>
</dbReference>
<gene>
    <name evidence="9" type="ORF">PPL_12249</name>
</gene>
<proteinExistence type="inferred from homology"/>
<dbReference type="InterPro" id="IPR011009">
    <property type="entry name" value="Kinase-like_dom_sf"/>
</dbReference>
<evidence type="ECO:0000313" key="10">
    <source>
        <dbReference type="Proteomes" id="UP000001396"/>
    </source>
</evidence>
<comment type="similarity">
    <text evidence="1">Belongs to the protein kinase superfamily. Alpha-type protein kinase family. ALPK subfamily.</text>
</comment>
<dbReference type="PROSITE" id="PS51158">
    <property type="entry name" value="ALPHA_KINASE"/>
    <property type="match status" value="1"/>
</dbReference>
<evidence type="ECO:0000259" key="8">
    <source>
        <dbReference type="PROSITE" id="PS51158"/>
    </source>
</evidence>
<dbReference type="InterPro" id="IPR051852">
    <property type="entry name" value="Alpha-type_PK"/>
</dbReference>
<evidence type="ECO:0000256" key="6">
    <source>
        <dbReference type="ARBA" id="ARBA00022840"/>
    </source>
</evidence>
<dbReference type="Pfam" id="PF02816">
    <property type="entry name" value="Alpha_kinase"/>
    <property type="match status" value="1"/>
</dbReference>
<keyword evidence="6" id="KW-0067">ATP-binding</keyword>
<dbReference type="SUPFAM" id="SSF56112">
    <property type="entry name" value="Protein kinase-like (PK-like)"/>
    <property type="match status" value="1"/>
</dbReference>
<protein>
    <recommendedName>
        <fullName evidence="8">Alpha-type protein kinase domain-containing protein</fullName>
    </recommendedName>
</protein>
<keyword evidence="4" id="KW-0547">Nucleotide-binding</keyword>
<evidence type="ECO:0000256" key="5">
    <source>
        <dbReference type="ARBA" id="ARBA00022777"/>
    </source>
</evidence>
<organism evidence="9 10">
    <name type="scientific">Heterostelium pallidum (strain ATCC 26659 / Pp 5 / PN500)</name>
    <name type="common">Cellular slime mold</name>
    <name type="synonym">Polysphondylium pallidum</name>
    <dbReference type="NCBI Taxonomy" id="670386"/>
    <lineage>
        <taxon>Eukaryota</taxon>
        <taxon>Amoebozoa</taxon>
        <taxon>Evosea</taxon>
        <taxon>Eumycetozoa</taxon>
        <taxon>Dictyostelia</taxon>
        <taxon>Acytosteliales</taxon>
        <taxon>Acytosteliaceae</taxon>
        <taxon>Heterostelium</taxon>
    </lineage>
</organism>
<dbReference type="GeneID" id="31367716"/>
<dbReference type="InterPro" id="IPR004166">
    <property type="entry name" value="a-kinase_dom"/>
</dbReference>
<keyword evidence="5" id="KW-0418">Kinase</keyword>
<evidence type="ECO:0000256" key="3">
    <source>
        <dbReference type="ARBA" id="ARBA00022679"/>
    </source>
</evidence>
<evidence type="ECO:0000313" key="9">
    <source>
        <dbReference type="EMBL" id="EFA77642.1"/>
    </source>
</evidence>
<dbReference type="PANTHER" id="PTHR45992">
    <property type="entry name" value="EUKARYOTIC ELONGATION FACTOR 2 KINASE-RELATED"/>
    <property type="match status" value="1"/>
</dbReference>
<accession>D3BM41</accession>
<keyword evidence="2" id="KW-0723">Serine/threonine-protein kinase</keyword>
<dbReference type="AlphaFoldDB" id="D3BM41"/>
<dbReference type="GO" id="GO:0004674">
    <property type="term" value="F:protein serine/threonine kinase activity"/>
    <property type="evidence" value="ECO:0007669"/>
    <property type="project" value="UniProtKB-KW"/>
</dbReference>
<evidence type="ECO:0000256" key="4">
    <source>
        <dbReference type="ARBA" id="ARBA00022741"/>
    </source>
</evidence>
<feature type="compositionally biased region" description="Polar residues" evidence="7">
    <location>
        <begin position="77"/>
        <end position="86"/>
    </location>
</feature>
<evidence type="ECO:0000256" key="1">
    <source>
        <dbReference type="ARBA" id="ARBA00008651"/>
    </source>
</evidence>
<sequence length="86" mass="9630">MVVDIQGVKIDKGYLLTDPAIHCTYVRRFGATNLGKPGMIKFFDTHECNKHCRELKLVKPSFDIPTKTTSHSTTKSPNTISPINLI</sequence>
<dbReference type="EMBL" id="ADBJ01000042">
    <property type="protein sequence ID" value="EFA77642.1"/>
    <property type="molecule type" value="Genomic_DNA"/>
</dbReference>
<dbReference type="STRING" id="670386.D3BM41"/>
<feature type="region of interest" description="Disordered" evidence="7">
    <location>
        <begin position="65"/>
        <end position="86"/>
    </location>
</feature>
<name>D3BM41_HETP5</name>
<keyword evidence="3" id="KW-0808">Transferase</keyword>
<evidence type="ECO:0000256" key="7">
    <source>
        <dbReference type="SAM" id="MobiDB-lite"/>
    </source>
</evidence>
<keyword evidence="10" id="KW-1185">Reference proteome</keyword>
<feature type="domain" description="Alpha-type protein kinase" evidence="8">
    <location>
        <begin position="1"/>
        <end position="60"/>
    </location>
</feature>
<feature type="compositionally biased region" description="Low complexity" evidence="7">
    <location>
        <begin position="66"/>
        <end position="76"/>
    </location>
</feature>